<dbReference type="SMART" id="SM00220">
    <property type="entry name" value="S_TKc"/>
    <property type="match status" value="2"/>
</dbReference>
<organism evidence="2 3">
    <name type="scientific">Paramecium octaurelia</name>
    <dbReference type="NCBI Taxonomy" id="43137"/>
    <lineage>
        <taxon>Eukaryota</taxon>
        <taxon>Sar</taxon>
        <taxon>Alveolata</taxon>
        <taxon>Ciliophora</taxon>
        <taxon>Intramacronucleata</taxon>
        <taxon>Oligohymenophorea</taxon>
        <taxon>Peniculida</taxon>
        <taxon>Parameciidae</taxon>
        <taxon>Paramecium</taxon>
    </lineage>
</organism>
<dbReference type="GO" id="GO:0005634">
    <property type="term" value="C:nucleus"/>
    <property type="evidence" value="ECO:0007669"/>
    <property type="project" value="TreeGrafter"/>
</dbReference>
<dbReference type="Pfam" id="PF00069">
    <property type="entry name" value="Pkinase"/>
    <property type="match status" value="2"/>
</dbReference>
<comment type="caution">
    <text evidence="2">The sequence shown here is derived from an EMBL/GenBank/DDBJ whole genome shotgun (WGS) entry which is preliminary data.</text>
</comment>
<evidence type="ECO:0000259" key="1">
    <source>
        <dbReference type="PROSITE" id="PS50011"/>
    </source>
</evidence>
<feature type="domain" description="Protein kinase" evidence="1">
    <location>
        <begin position="286"/>
        <end position="543"/>
    </location>
</feature>
<dbReference type="GO" id="GO:0005737">
    <property type="term" value="C:cytoplasm"/>
    <property type="evidence" value="ECO:0007669"/>
    <property type="project" value="TreeGrafter"/>
</dbReference>
<evidence type="ECO:0000313" key="3">
    <source>
        <dbReference type="Proteomes" id="UP000683925"/>
    </source>
</evidence>
<name>A0A8S1YAT1_PAROT</name>
<dbReference type="PANTHER" id="PTHR44167">
    <property type="entry name" value="OVARIAN-SPECIFIC SERINE/THREONINE-PROTEIN KINASE LOK-RELATED"/>
    <property type="match status" value="1"/>
</dbReference>
<protein>
    <recommendedName>
        <fullName evidence="1">Protein kinase domain-containing protein</fullName>
    </recommendedName>
</protein>
<keyword evidence="3" id="KW-1185">Reference proteome</keyword>
<dbReference type="PANTHER" id="PTHR44167:SF24">
    <property type="entry name" value="SERINE_THREONINE-PROTEIN KINASE CHK2"/>
    <property type="match status" value="1"/>
</dbReference>
<sequence>MDRHLRKIGNYTFDAQKDIIVEGRRGPIIKCKDNQDQVYCLKQIRKFGDNYRNEIEAFKRLKLEKQKHINTLRVYDFWEDDSNFNIITELCEFTFEQYLIQRWKTMSLNSDEIHDFLGQIVRGYQYLRRLKINVRDFTPKTILVQRLINDRMILKISDYCINENGRIDPRTRTPYYQSPELFNPKSMKIKQSDLCDIYALGLIHYMMCFKGDNIVNVEDFSKLQKFHEDLQVMNAFQCPRNSFIPVELLSLISKIVVYNPEDRINWDDLEQRLPSHFLILKDQYFVNLKSILGSGAQGSTYNTQDLKNNQQLVCKVIPNTKEGTSREKQIFDQIKGKDNENVIKIVDIIINTQDTYLIMEKCDQSLQSYLKEKFDSKQQLSENEIIEILFQIVQGYCFLKQLGVIHRDLKPDNILLKKNQQGKNVIKIIDFGVGKIIGKDVTFTEAGTPLFAAPEVLLHGVAYDYQCDIFSLGVILHYLAFQKMFKEINSRRELIEFHQSIKNRPFECQKHNNPLFTELIKKMIVYDPSKRITWEQLQVHSIFDEVRKPQTNIQPQQIQIHTLPQQPNPLPQQPYPLPQQPNPLPQPNTNSFIEIYKYIFALYNLANKIVQLFEEIEKEIMLQEQFYILKQFIIRFQLSCLICINQLQKQQQIILDGRVYQVKSQRDFSEWLQQINCQQLYDQSLKNYNSMRNIQAPQNSQIITKGLELLNELKNHFQNQDITFLLTHSYFKKFFQLVKLQILISNQSLKLKYFLLKFQNVFQEYPVQDYVAFSEIKLTLKILETNSMQNYIEGELKQNQ</sequence>
<dbReference type="OrthoDB" id="311211at2759"/>
<dbReference type="GO" id="GO:0005524">
    <property type="term" value="F:ATP binding"/>
    <property type="evidence" value="ECO:0007669"/>
    <property type="project" value="InterPro"/>
</dbReference>
<dbReference type="CDD" id="cd00180">
    <property type="entry name" value="PKc"/>
    <property type="match status" value="1"/>
</dbReference>
<dbReference type="PROSITE" id="PS00108">
    <property type="entry name" value="PROTEIN_KINASE_ST"/>
    <property type="match status" value="1"/>
</dbReference>
<gene>
    <name evidence="2" type="ORF">POCTA_138.1.T1450153</name>
</gene>
<reference evidence="2" key="1">
    <citation type="submission" date="2021-01" db="EMBL/GenBank/DDBJ databases">
        <authorList>
            <consortium name="Genoscope - CEA"/>
            <person name="William W."/>
        </authorList>
    </citation>
    <scope>NUCLEOTIDE SEQUENCE</scope>
</reference>
<feature type="domain" description="Protein kinase" evidence="1">
    <location>
        <begin position="14"/>
        <end position="279"/>
    </location>
</feature>
<dbReference type="Proteomes" id="UP000683925">
    <property type="component" value="Unassembled WGS sequence"/>
</dbReference>
<dbReference type="EMBL" id="CAJJDP010000147">
    <property type="protein sequence ID" value="CAD8208952.1"/>
    <property type="molecule type" value="Genomic_DNA"/>
</dbReference>
<dbReference type="OMA" id="GYCFLKQ"/>
<dbReference type="InterPro" id="IPR000719">
    <property type="entry name" value="Prot_kinase_dom"/>
</dbReference>
<dbReference type="InterPro" id="IPR008271">
    <property type="entry name" value="Ser/Thr_kinase_AS"/>
</dbReference>
<dbReference type="PROSITE" id="PS50011">
    <property type="entry name" value="PROTEIN_KINASE_DOM"/>
    <property type="match status" value="2"/>
</dbReference>
<dbReference type="AlphaFoldDB" id="A0A8S1YAT1"/>
<accession>A0A8S1YAT1</accession>
<evidence type="ECO:0000313" key="2">
    <source>
        <dbReference type="EMBL" id="CAD8208952.1"/>
    </source>
</evidence>
<proteinExistence type="predicted"/>
<dbReference type="GO" id="GO:0044773">
    <property type="term" value="P:mitotic DNA damage checkpoint signaling"/>
    <property type="evidence" value="ECO:0007669"/>
    <property type="project" value="TreeGrafter"/>
</dbReference>
<dbReference type="GO" id="GO:0004674">
    <property type="term" value="F:protein serine/threonine kinase activity"/>
    <property type="evidence" value="ECO:0007669"/>
    <property type="project" value="TreeGrafter"/>
</dbReference>